<accession>A0ABW2VD52</accession>
<dbReference type="InterPro" id="IPR036388">
    <property type="entry name" value="WH-like_DNA-bd_sf"/>
</dbReference>
<feature type="domain" description="RNA polymerase sigma factor 70 region 4 type 2" evidence="7">
    <location>
        <begin position="137"/>
        <end position="187"/>
    </location>
</feature>
<keyword evidence="3" id="KW-0731">Sigma factor</keyword>
<sequence length="440" mass="47540">MEPQPTVTPADADPAEATAADATASGAGDAVETIFRIESPRIIAGVARIVRDVGIAEELAQDALVAALEQWPRDGVPDNPGAWLTATAKHRAIDLVRRRERYARKLEEIGRDLDTTTPFEEPADPDDIDDDLLRLVFTACHPVLSAEARIALTLRLLGGLTTPEIARAFLAPEATIAQRIVRAKRTLATKGVAFEVPYGPEREARLGSVLEVIYLIFNEGYAATAGDDLLRPALCEDALRLARVLAELMPKEPEVHGLAALLELQESRAAARTGPSGEPVLLKDQNRRRWNRLLIRRGFAALGRSNAVATVGPGPYALQAAIAACHAQAYAYEDTDWAQIATLYGLLAARSPSSVVELNRAVAVSMAEGPEPALALVDTLAAEPALRDYHLLPSVRGDLLARLGRTAEARAEFERAIALTRNEPEKELLRARVRDLDAPS</sequence>
<dbReference type="InterPro" id="IPR013324">
    <property type="entry name" value="RNA_pol_sigma_r3/r4-like"/>
</dbReference>
<dbReference type="PANTHER" id="PTHR47756">
    <property type="entry name" value="BLL6612 PROTEIN-RELATED"/>
    <property type="match status" value="1"/>
</dbReference>
<dbReference type="PANTHER" id="PTHR47756:SF1">
    <property type="entry name" value="BLL0085 PROTEIN"/>
    <property type="match status" value="1"/>
</dbReference>
<feature type="domain" description="DUF6596" evidence="8">
    <location>
        <begin position="205"/>
        <end position="305"/>
    </location>
</feature>
<keyword evidence="4" id="KW-0804">Transcription</keyword>
<dbReference type="Pfam" id="PF04542">
    <property type="entry name" value="Sigma70_r2"/>
    <property type="match status" value="1"/>
</dbReference>
<dbReference type="InterPro" id="IPR013325">
    <property type="entry name" value="RNA_pol_sigma_r2"/>
</dbReference>
<dbReference type="Proteomes" id="UP001596957">
    <property type="component" value="Unassembled WGS sequence"/>
</dbReference>
<comment type="similarity">
    <text evidence="1">Belongs to the sigma-70 factor family. ECF subfamily.</text>
</comment>
<evidence type="ECO:0000256" key="1">
    <source>
        <dbReference type="ARBA" id="ARBA00010641"/>
    </source>
</evidence>
<comment type="caution">
    <text evidence="9">The sequence shown here is derived from an EMBL/GenBank/DDBJ whole genome shotgun (WGS) entry which is preliminary data.</text>
</comment>
<proteinExistence type="inferred from homology"/>
<keyword evidence="2" id="KW-0805">Transcription regulation</keyword>
<evidence type="ECO:0000256" key="5">
    <source>
        <dbReference type="SAM" id="MobiDB-lite"/>
    </source>
</evidence>
<evidence type="ECO:0000259" key="8">
    <source>
        <dbReference type="Pfam" id="PF20239"/>
    </source>
</evidence>
<dbReference type="EMBL" id="JBHTEC010000001">
    <property type="protein sequence ID" value="MFD0281927.1"/>
    <property type="molecule type" value="Genomic_DNA"/>
</dbReference>
<dbReference type="NCBIfam" id="TIGR02937">
    <property type="entry name" value="sigma70-ECF"/>
    <property type="match status" value="1"/>
</dbReference>
<evidence type="ECO:0000259" key="7">
    <source>
        <dbReference type="Pfam" id="PF08281"/>
    </source>
</evidence>
<dbReference type="Gene3D" id="1.10.10.10">
    <property type="entry name" value="Winged helix-like DNA-binding domain superfamily/Winged helix DNA-binding domain"/>
    <property type="match status" value="1"/>
</dbReference>
<keyword evidence="10" id="KW-1185">Reference proteome</keyword>
<dbReference type="SUPFAM" id="SSF88659">
    <property type="entry name" value="Sigma3 and sigma4 domains of RNA polymerase sigma factors"/>
    <property type="match status" value="1"/>
</dbReference>
<evidence type="ECO:0000313" key="9">
    <source>
        <dbReference type="EMBL" id="MFD0281927.1"/>
    </source>
</evidence>
<dbReference type="Pfam" id="PF20239">
    <property type="entry name" value="DUF6596"/>
    <property type="match status" value="1"/>
</dbReference>
<name>A0ABW2VD52_9ACTN</name>
<dbReference type="RefSeq" id="WP_381254333.1">
    <property type="nucleotide sequence ID" value="NZ_JBHTBI010000011.1"/>
</dbReference>
<dbReference type="InterPro" id="IPR007627">
    <property type="entry name" value="RNA_pol_sigma70_r2"/>
</dbReference>
<protein>
    <submittedName>
        <fullName evidence="9">RNA polymerase sigma factor</fullName>
    </submittedName>
</protein>
<dbReference type="SUPFAM" id="SSF88946">
    <property type="entry name" value="Sigma2 domain of RNA polymerase sigma factors"/>
    <property type="match status" value="1"/>
</dbReference>
<evidence type="ECO:0000256" key="2">
    <source>
        <dbReference type="ARBA" id="ARBA00023015"/>
    </source>
</evidence>
<feature type="region of interest" description="Disordered" evidence="5">
    <location>
        <begin position="1"/>
        <end position="25"/>
    </location>
</feature>
<gene>
    <name evidence="9" type="ORF">ACFQZP_09570</name>
</gene>
<dbReference type="InterPro" id="IPR013249">
    <property type="entry name" value="RNA_pol_sigma70_r4_t2"/>
</dbReference>
<evidence type="ECO:0000259" key="6">
    <source>
        <dbReference type="Pfam" id="PF04542"/>
    </source>
</evidence>
<dbReference type="Pfam" id="PF08281">
    <property type="entry name" value="Sigma70_r4_2"/>
    <property type="match status" value="1"/>
</dbReference>
<evidence type="ECO:0000313" key="10">
    <source>
        <dbReference type="Proteomes" id="UP001596957"/>
    </source>
</evidence>
<feature type="domain" description="RNA polymerase sigma-70 region 2" evidence="6">
    <location>
        <begin position="38"/>
        <end position="101"/>
    </location>
</feature>
<dbReference type="InterPro" id="IPR046531">
    <property type="entry name" value="DUF6596"/>
</dbReference>
<organism evidence="9 10">
    <name type="scientific">Streptomyces lutosisoli</name>
    <dbReference type="NCBI Taxonomy" id="2665721"/>
    <lineage>
        <taxon>Bacteria</taxon>
        <taxon>Bacillati</taxon>
        <taxon>Actinomycetota</taxon>
        <taxon>Actinomycetes</taxon>
        <taxon>Kitasatosporales</taxon>
        <taxon>Streptomycetaceae</taxon>
        <taxon>Streptomyces</taxon>
    </lineage>
</organism>
<dbReference type="Gene3D" id="1.10.1740.10">
    <property type="match status" value="1"/>
</dbReference>
<evidence type="ECO:0000256" key="4">
    <source>
        <dbReference type="ARBA" id="ARBA00023163"/>
    </source>
</evidence>
<reference evidence="10" key="1">
    <citation type="journal article" date="2019" name="Int. J. Syst. Evol. Microbiol.">
        <title>The Global Catalogue of Microorganisms (GCM) 10K type strain sequencing project: providing services to taxonomists for standard genome sequencing and annotation.</title>
        <authorList>
            <consortium name="The Broad Institute Genomics Platform"/>
            <consortium name="The Broad Institute Genome Sequencing Center for Infectious Disease"/>
            <person name="Wu L."/>
            <person name="Ma J."/>
        </authorList>
    </citation>
    <scope>NUCLEOTIDE SEQUENCE [LARGE SCALE GENOMIC DNA]</scope>
    <source>
        <strain evidence="10">CGMCC 4.7198</strain>
    </source>
</reference>
<evidence type="ECO:0000256" key="3">
    <source>
        <dbReference type="ARBA" id="ARBA00023082"/>
    </source>
</evidence>
<dbReference type="InterPro" id="IPR014284">
    <property type="entry name" value="RNA_pol_sigma-70_dom"/>
</dbReference>